<dbReference type="PANTHER" id="PTHR46513">
    <property type="entry name" value="VITELLOGENIN RECEPTOR-LIKE PROTEIN-RELATED-RELATED"/>
    <property type="match status" value="1"/>
</dbReference>
<dbReference type="STRING" id="307972.A0A2G8KNN3"/>
<comment type="caution">
    <text evidence="4">The sequence shown here is derived from an EMBL/GenBank/DDBJ whole genome shotgun (WGS) entry which is preliminary data.</text>
</comment>
<evidence type="ECO:0000256" key="2">
    <source>
        <dbReference type="SAM" id="MobiDB-lite"/>
    </source>
</evidence>
<feature type="repeat" description="LDL-receptor class B" evidence="1">
    <location>
        <begin position="470"/>
        <end position="512"/>
    </location>
</feature>
<proteinExistence type="predicted"/>
<dbReference type="GO" id="GO:0060070">
    <property type="term" value="P:canonical Wnt signaling pathway"/>
    <property type="evidence" value="ECO:0007669"/>
    <property type="project" value="TreeGrafter"/>
</dbReference>
<keyword evidence="4" id="KW-0449">Lipoprotein</keyword>
<keyword evidence="3" id="KW-0472">Membrane</keyword>
<dbReference type="InterPro" id="IPR050778">
    <property type="entry name" value="Cueball_EGF_LRP_Nidogen"/>
</dbReference>
<dbReference type="Proteomes" id="UP000230750">
    <property type="component" value="Unassembled WGS sequence"/>
</dbReference>
<protein>
    <submittedName>
        <fullName evidence="4">Putative low-density lipoprotein receptor-related protein 2</fullName>
    </submittedName>
</protein>
<feature type="compositionally biased region" description="Basic and acidic residues" evidence="2">
    <location>
        <begin position="990"/>
        <end position="1005"/>
    </location>
</feature>
<dbReference type="EMBL" id="MRZV01000460">
    <property type="protein sequence ID" value="PIK49560.1"/>
    <property type="molecule type" value="Genomic_DNA"/>
</dbReference>
<keyword evidence="5" id="KW-1185">Reference proteome</keyword>
<dbReference type="OrthoDB" id="9990982at2759"/>
<dbReference type="PANTHER" id="PTHR46513:SF13">
    <property type="entry name" value="EGF-LIKE DOMAIN-CONTAINING PROTEIN"/>
    <property type="match status" value="1"/>
</dbReference>
<dbReference type="GO" id="GO:0005886">
    <property type="term" value="C:plasma membrane"/>
    <property type="evidence" value="ECO:0007669"/>
    <property type="project" value="TreeGrafter"/>
</dbReference>
<dbReference type="AlphaFoldDB" id="A0A2G8KNN3"/>
<evidence type="ECO:0000313" key="5">
    <source>
        <dbReference type="Proteomes" id="UP000230750"/>
    </source>
</evidence>
<organism evidence="4 5">
    <name type="scientific">Stichopus japonicus</name>
    <name type="common">Sea cucumber</name>
    <dbReference type="NCBI Taxonomy" id="307972"/>
    <lineage>
        <taxon>Eukaryota</taxon>
        <taxon>Metazoa</taxon>
        <taxon>Echinodermata</taxon>
        <taxon>Eleutherozoa</taxon>
        <taxon>Echinozoa</taxon>
        <taxon>Holothuroidea</taxon>
        <taxon>Aspidochirotacea</taxon>
        <taxon>Aspidochirotida</taxon>
        <taxon>Stichopodidae</taxon>
        <taxon>Apostichopus</taxon>
    </lineage>
</organism>
<feature type="repeat" description="LDL-receptor class B" evidence="1">
    <location>
        <begin position="600"/>
        <end position="645"/>
    </location>
</feature>
<feature type="region of interest" description="Disordered" evidence="2">
    <location>
        <begin position="814"/>
        <end position="885"/>
    </location>
</feature>
<name>A0A2G8KNN3_STIJA</name>
<dbReference type="Pfam" id="PF00058">
    <property type="entry name" value="Ldl_recept_b"/>
    <property type="match status" value="4"/>
</dbReference>
<dbReference type="Gene3D" id="2.120.10.30">
    <property type="entry name" value="TolB, C-terminal domain"/>
    <property type="match status" value="2"/>
</dbReference>
<reference evidence="4 5" key="1">
    <citation type="journal article" date="2017" name="PLoS Biol.">
        <title>The sea cucumber genome provides insights into morphological evolution and visceral regeneration.</title>
        <authorList>
            <person name="Zhang X."/>
            <person name="Sun L."/>
            <person name="Yuan J."/>
            <person name="Sun Y."/>
            <person name="Gao Y."/>
            <person name="Zhang L."/>
            <person name="Li S."/>
            <person name="Dai H."/>
            <person name="Hamel J.F."/>
            <person name="Liu C."/>
            <person name="Yu Y."/>
            <person name="Liu S."/>
            <person name="Lin W."/>
            <person name="Guo K."/>
            <person name="Jin S."/>
            <person name="Xu P."/>
            <person name="Storey K.B."/>
            <person name="Huan P."/>
            <person name="Zhang T."/>
            <person name="Zhou Y."/>
            <person name="Zhang J."/>
            <person name="Lin C."/>
            <person name="Li X."/>
            <person name="Xing L."/>
            <person name="Huo D."/>
            <person name="Sun M."/>
            <person name="Wang L."/>
            <person name="Mercier A."/>
            <person name="Li F."/>
            <person name="Yang H."/>
            <person name="Xiang J."/>
        </authorList>
    </citation>
    <scope>NUCLEOTIDE SEQUENCE [LARGE SCALE GENOMIC DNA]</scope>
    <source>
        <strain evidence="4">Shaxun</strain>
        <tissue evidence="4">Muscle</tissue>
    </source>
</reference>
<evidence type="ECO:0000313" key="4">
    <source>
        <dbReference type="EMBL" id="PIK49560.1"/>
    </source>
</evidence>
<sequence>MEHVHRTLYTPKVRHTEESIHPSSDSPKYRYTEVSIHRSVDTPKFRYTEVSIHRRFDTPKCRCTLVPIHRSVDTPKFRCTQVPIHRSVDNYTPKFRYTRNGNLVEARQHELCSYQLDDSSNNGFLENTPPDCFLRNLTFAAAVTVDVRDKFLFFSDVGDRVTYKIDLQITPPKREQILYGWGSIEGIAVDWMARNIFWTDTILQHVAVSRYDGSHRHIIISEDIVKPRGIAVYPAKGYLFWSDISSSSRIERTDMTGQNRVILINYSLAKPNGLTVDQNFERLYFVDGDNDNVEFVDFNGLGRTLVHHENRGDFFGVAVRGTFLFTSSFTSGVQVGVLSSVSDPQDEESANFMYRVLTHSGYGFGLTVNDVSEQPGTVGACGLFNGGCEQLCLPIDTSTYRCACGTGFSLNTDQRTCGSVLLVDPFILVGDSSLNRVIQIDAHESYSSYSALPLQDTMNPTGLAYDPREDKIYWTDGALDQVSRSNLDGTDQEVIAFNNIEEPSGIAIDPVRRKIFWTDEQKNYIERANLDGSRREGYVTTGLDKPRGVAVNTINGDLFWTDWGSEPKIERISDERQNRITLVNDRLYRPNGLAIDPQANLLYWCDANGESSRIEVVSLDGFNRRILTNLSSTSHPFGLAINGDLLFYTDWNMNALLAIERFERSPRALHFGPKIFMRMHGIASSYFIEPDSGGAGVTIVPSDAGSSGSEDESSSLEVPIIITAGGAAFLLVFICFVIAIIFVKQKAKTKTRSRSQRLSRQPNIPIPPTPIQNSAPLPGAVALPSKTVDIPQDTPDPFTGEHVYMDLDQLTAFHQKGAPPPYSPRRPNKDPAFFDNPSMRRRSSVDQDDPPVDHSYYQDGINAGLPNPRPESFHDTYYIDPNTDSDKAVYEDSMPQLRPDFQEYPPTDYMDLTGQATNGVPRNIQEDQRRKAKYSIPSEYIKLKSGPHGSVGNEGDVVGEVGARGPYMDLNVQTSNALHPSEDQYMDPLSSRESRRLRLENERSQIEANLRRSGYNSSRSHNKYDN</sequence>
<dbReference type="SUPFAM" id="SSF57196">
    <property type="entry name" value="EGF/Laminin"/>
    <property type="match status" value="1"/>
</dbReference>
<accession>A0A2G8KNN3</accession>
<dbReference type="GO" id="GO:0017147">
    <property type="term" value="F:Wnt-protein binding"/>
    <property type="evidence" value="ECO:0007669"/>
    <property type="project" value="TreeGrafter"/>
</dbReference>
<dbReference type="PROSITE" id="PS51120">
    <property type="entry name" value="LDLRB"/>
    <property type="match status" value="6"/>
</dbReference>
<gene>
    <name evidence="4" type="ORF">BSL78_13578</name>
</gene>
<feature type="transmembrane region" description="Helical" evidence="3">
    <location>
        <begin position="720"/>
        <end position="743"/>
    </location>
</feature>
<dbReference type="GO" id="GO:0042813">
    <property type="term" value="F:Wnt receptor activity"/>
    <property type="evidence" value="ECO:0007669"/>
    <property type="project" value="TreeGrafter"/>
</dbReference>
<feature type="repeat" description="LDL-receptor class B" evidence="1">
    <location>
        <begin position="513"/>
        <end position="555"/>
    </location>
</feature>
<dbReference type="FunFam" id="2.120.10.30:FF:000132">
    <property type="entry name" value="Uncharacterized protein"/>
    <property type="match status" value="2"/>
</dbReference>
<dbReference type="SUPFAM" id="SSF63825">
    <property type="entry name" value="YWTD domain"/>
    <property type="match status" value="2"/>
</dbReference>
<evidence type="ECO:0000256" key="3">
    <source>
        <dbReference type="SAM" id="Phobius"/>
    </source>
</evidence>
<feature type="region of interest" description="Disordered" evidence="2">
    <location>
        <begin position="751"/>
        <end position="775"/>
    </location>
</feature>
<keyword evidence="3" id="KW-0812">Transmembrane</keyword>
<feature type="region of interest" description="Disordered" evidence="2">
    <location>
        <begin position="976"/>
        <end position="1026"/>
    </location>
</feature>
<dbReference type="InterPro" id="IPR000033">
    <property type="entry name" value="LDLR_classB_rpt"/>
</dbReference>
<keyword evidence="3" id="KW-1133">Transmembrane helix</keyword>
<feature type="repeat" description="LDL-receptor class B" evidence="1">
    <location>
        <begin position="556"/>
        <end position="599"/>
    </location>
</feature>
<dbReference type="InterPro" id="IPR011042">
    <property type="entry name" value="6-blade_b-propeller_TolB-like"/>
</dbReference>
<evidence type="ECO:0000256" key="1">
    <source>
        <dbReference type="PROSITE-ProRule" id="PRU00461"/>
    </source>
</evidence>
<dbReference type="Pfam" id="PF14670">
    <property type="entry name" value="FXa_inhibition"/>
    <property type="match status" value="1"/>
</dbReference>
<keyword evidence="4" id="KW-0675">Receptor</keyword>
<feature type="repeat" description="LDL-receptor class B" evidence="1">
    <location>
        <begin position="194"/>
        <end position="236"/>
    </location>
</feature>
<feature type="repeat" description="LDL-receptor class B" evidence="1">
    <location>
        <begin position="237"/>
        <end position="280"/>
    </location>
</feature>
<dbReference type="SMART" id="SM00135">
    <property type="entry name" value="LY"/>
    <property type="match status" value="9"/>
</dbReference>